<feature type="non-terminal residue" evidence="1">
    <location>
        <position position="1"/>
    </location>
</feature>
<sequence length="183" mass="19323">AGRHVVDPVAHQRDLARKGWQAAGDEVAEGLAARVEVATVAVDEVHRHIEHPVDIPLEAEPLLENERQDAAAIGVCIGPDVAAEAAEAVGLALGEGRVGEERGRDRLQGQGHAELLHHVRFGRIVQVHLHGTGTQHHVEAERAALGHILAHDLVAALGHPGDVGACPFRVEAQPQHAGAELLA</sequence>
<feature type="non-terminal residue" evidence="1">
    <location>
        <position position="183"/>
    </location>
</feature>
<dbReference type="AlphaFoldDB" id="A0A162CXC1"/>
<keyword evidence="2" id="KW-1185">Reference proteome</keyword>
<dbReference type="Proteomes" id="UP000076858">
    <property type="component" value="Unassembled WGS sequence"/>
</dbReference>
<organism evidence="1 2">
    <name type="scientific">Daphnia magna</name>
    <dbReference type="NCBI Taxonomy" id="35525"/>
    <lineage>
        <taxon>Eukaryota</taxon>
        <taxon>Metazoa</taxon>
        <taxon>Ecdysozoa</taxon>
        <taxon>Arthropoda</taxon>
        <taxon>Crustacea</taxon>
        <taxon>Branchiopoda</taxon>
        <taxon>Diplostraca</taxon>
        <taxon>Cladocera</taxon>
        <taxon>Anomopoda</taxon>
        <taxon>Daphniidae</taxon>
        <taxon>Daphnia</taxon>
    </lineage>
</organism>
<comment type="caution">
    <text evidence="1">The sequence shown here is derived from an EMBL/GenBank/DDBJ whole genome shotgun (WGS) entry which is preliminary data.</text>
</comment>
<reference evidence="1 2" key="1">
    <citation type="submission" date="2016-03" db="EMBL/GenBank/DDBJ databases">
        <title>EvidentialGene: Evidence-directed Construction of Genes on Genomes.</title>
        <authorList>
            <person name="Gilbert D.G."/>
            <person name="Choi J.-H."/>
            <person name="Mockaitis K."/>
            <person name="Colbourne J."/>
            <person name="Pfrender M."/>
        </authorList>
    </citation>
    <scope>NUCLEOTIDE SEQUENCE [LARGE SCALE GENOMIC DNA]</scope>
    <source>
        <strain evidence="1 2">Xinb3</strain>
        <tissue evidence="1">Complete organism</tissue>
    </source>
</reference>
<evidence type="ECO:0000313" key="1">
    <source>
        <dbReference type="EMBL" id="KZS00494.1"/>
    </source>
</evidence>
<name>A0A162CXC1_9CRUS</name>
<evidence type="ECO:0000313" key="2">
    <source>
        <dbReference type="Proteomes" id="UP000076858"/>
    </source>
</evidence>
<proteinExistence type="predicted"/>
<dbReference type="EMBL" id="LRGB01009728">
    <property type="protein sequence ID" value="KZS00494.1"/>
    <property type="molecule type" value="Genomic_DNA"/>
</dbReference>
<protein>
    <submittedName>
        <fullName evidence="1">Uncharacterized protein</fullName>
    </submittedName>
</protein>
<accession>A0A162CXC1</accession>
<gene>
    <name evidence="1" type="ORF">APZ42_003179</name>
</gene>